<keyword evidence="2" id="KW-1133">Transmembrane helix</keyword>
<reference evidence="3 4" key="1">
    <citation type="submission" date="2014-06" db="EMBL/GenBank/DDBJ databases">
        <title>Helicobacter pullorum isolates in fresh chicken meat - phenotypic and genotypic features.</title>
        <authorList>
            <person name="Borges V."/>
            <person name="Santos A."/>
            <person name="Correia C.B."/>
            <person name="Saraiva M."/>
            <person name="Menard A."/>
            <person name="Vieira L."/>
            <person name="Sampaio D.A."/>
            <person name="Gomes J.P."/>
            <person name="Oleastro M."/>
        </authorList>
    </citation>
    <scope>NUCLEOTIDE SEQUENCE [LARGE SCALE GENOMIC DNA]</scope>
    <source>
        <strain evidence="3 4">229334/12</strain>
    </source>
</reference>
<proteinExistence type="predicted"/>
<sequence>MEKLRLLFQKQKAKKISTILMSFNIVYILMIPVILYYLFIAADRYVSSITLSVRSMNSDIAPVSGLASLVGINTGAREDVLFLQEYIHSLDMLKILDKDIHLKLLYQAQQKDPFFTLSEESDQERFLKFYQDRVKVIFDDTSGLLKVDVEGFTPQDAQIIANAILKESEKFVNEVSHKAAREQMAFAEKELLKAKERLQNAKNNLLAFQARYGVFDPLKQAEAKASLTNTIESQIATKETELATMQSYLNENAPQIIMLKAEIEALKEQLNKETSKIVSSKNTKRLNDLAAKFQDLTIEAQFAQDAYTVALTSIETTRIESSRKIKQLVVIQGANEPQSPTYPRKLYNIITIFVILSVLYGIIKLITMIIEEHRY</sequence>
<comment type="caution">
    <text evidence="3">The sequence shown here is derived from an EMBL/GenBank/DDBJ whole genome shotgun (WGS) entry which is preliminary data.</text>
</comment>
<feature type="coiled-coil region" evidence="1">
    <location>
        <begin position="177"/>
        <end position="211"/>
    </location>
</feature>
<dbReference type="GO" id="GO:0005886">
    <property type="term" value="C:plasma membrane"/>
    <property type="evidence" value="ECO:0007669"/>
    <property type="project" value="TreeGrafter"/>
</dbReference>
<feature type="transmembrane region" description="Helical" evidence="2">
    <location>
        <begin position="20"/>
        <end position="39"/>
    </location>
</feature>
<dbReference type="PANTHER" id="PTHR32309">
    <property type="entry name" value="TYROSINE-PROTEIN KINASE"/>
    <property type="match status" value="1"/>
</dbReference>
<keyword evidence="2" id="KW-0812">Transmembrane</keyword>
<name>A0A0N1EBE0_9HELI</name>
<accession>A0A0N1EBE0</accession>
<feature type="coiled-coil region" evidence="1">
    <location>
        <begin position="256"/>
        <end position="306"/>
    </location>
</feature>
<organism evidence="3 4">
    <name type="scientific">Helicobacter pullorum</name>
    <dbReference type="NCBI Taxonomy" id="35818"/>
    <lineage>
        <taxon>Bacteria</taxon>
        <taxon>Pseudomonadati</taxon>
        <taxon>Campylobacterota</taxon>
        <taxon>Epsilonproteobacteria</taxon>
        <taxon>Campylobacterales</taxon>
        <taxon>Helicobacteraceae</taxon>
        <taxon>Helicobacter</taxon>
    </lineage>
</organism>
<keyword evidence="2" id="KW-0472">Membrane</keyword>
<evidence type="ECO:0000313" key="3">
    <source>
        <dbReference type="EMBL" id="KPH55815.1"/>
    </source>
</evidence>
<dbReference type="InterPro" id="IPR050445">
    <property type="entry name" value="Bact_polysacc_biosynth/exp"/>
</dbReference>
<dbReference type="Proteomes" id="UP000037997">
    <property type="component" value="Unassembled WGS sequence"/>
</dbReference>
<feature type="transmembrane region" description="Helical" evidence="2">
    <location>
        <begin position="346"/>
        <end position="370"/>
    </location>
</feature>
<dbReference type="AlphaFoldDB" id="A0A0N1EBE0"/>
<keyword evidence="1" id="KW-0175">Coiled coil</keyword>
<dbReference type="PANTHER" id="PTHR32309:SF13">
    <property type="entry name" value="FERRIC ENTEROBACTIN TRANSPORT PROTEIN FEPE"/>
    <property type="match status" value="1"/>
</dbReference>
<gene>
    <name evidence="3" type="ORF">HPU229334_05605</name>
</gene>
<dbReference type="PATRIC" id="fig|35818.11.peg.1105"/>
<dbReference type="STRING" id="35818.HPU229336_01110"/>
<evidence type="ECO:0000313" key="4">
    <source>
        <dbReference type="Proteomes" id="UP000037997"/>
    </source>
</evidence>
<dbReference type="EMBL" id="JNOC01000031">
    <property type="protein sequence ID" value="KPH55815.1"/>
    <property type="molecule type" value="Genomic_DNA"/>
</dbReference>
<evidence type="ECO:0000256" key="2">
    <source>
        <dbReference type="SAM" id="Phobius"/>
    </source>
</evidence>
<protein>
    <submittedName>
        <fullName evidence="3">Capsule biosynthesis protein</fullName>
    </submittedName>
</protein>
<dbReference type="GO" id="GO:0004713">
    <property type="term" value="F:protein tyrosine kinase activity"/>
    <property type="evidence" value="ECO:0007669"/>
    <property type="project" value="TreeGrafter"/>
</dbReference>
<dbReference type="RefSeq" id="WP_054197904.1">
    <property type="nucleotide sequence ID" value="NZ_JNOC01000031.1"/>
</dbReference>
<evidence type="ECO:0000256" key="1">
    <source>
        <dbReference type="SAM" id="Coils"/>
    </source>
</evidence>